<name>C6RD59_9BACT</name>
<dbReference type="EMBL" id="ACVQ01000005">
    <property type="protein sequence ID" value="EET80626.1"/>
    <property type="molecule type" value="Genomic_DNA"/>
</dbReference>
<evidence type="ECO:0000313" key="1">
    <source>
        <dbReference type="EMBL" id="EET80626.1"/>
    </source>
</evidence>
<proteinExistence type="predicted"/>
<dbReference type="STRING" id="553219.CAMSH0001_1775"/>
<evidence type="ECO:0000313" key="2">
    <source>
        <dbReference type="Proteomes" id="UP000003107"/>
    </source>
</evidence>
<accession>C6RD59</accession>
<protein>
    <submittedName>
        <fullName evidence="1">Uncharacterized protein</fullName>
    </submittedName>
</protein>
<sequence>MVTPVAKFKSTSSRTKIFHLVVLYSNLKSICKFRLQILLAQTRILKLLNSASKFVKIYACGKFYFAEFLVTRISVKKLKNKI</sequence>
<comment type="caution">
    <text evidence="1">The sequence shown here is derived from an EMBL/GenBank/DDBJ whole genome shotgun (WGS) entry which is preliminary data.</text>
</comment>
<organism evidence="1 2">
    <name type="scientific">Campylobacter showae RM3277</name>
    <dbReference type="NCBI Taxonomy" id="553219"/>
    <lineage>
        <taxon>Bacteria</taxon>
        <taxon>Pseudomonadati</taxon>
        <taxon>Campylobacterota</taxon>
        <taxon>Epsilonproteobacteria</taxon>
        <taxon>Campylobacterales</taxon>
        <taxon>Campylobacteraceae</taxon>
        <taxon>Campylobacter</taxon>
    </lineage>
</organism>
<gene>
    <name evidence="1" type="ORF">CAMSH0001_1775</name>
</gene>
<keyword evidence="2" id="KW-1185">Reference proteome</keyword>
<dbReference type="AlphaFoldDB" id="C6RD59"/>
<dbReference type="Proteomes" id="UP000003107">
    <property type="component" value="Unassembled WGS sequence"/>
</dbReference>
<reference evidence="1 2" key="1">
    <citation type="submission" date="2009-07" db="EMBL/GenBank/DDBJ databases">
        <authorList>
            <person name="Madupu R."/>
            <person name="Sebastian Y."/>
            <person name="Durkin A.S."/>
            <person name="Torralba M."/>
            <person name="Methe B."/>
            <person name="Sutton G.G."/>
            <person name="Strausberg R.L."/>
            <person name="Nelson K.E."/>
        </authorList>
    </citation>
    <scope>NUCLEOTIDE SEQUENCE [LARGE SCALE GENOMIC DNA]</scope>
    <source>
        <strain evidence="1 2">RM3277</strain>
    </source>
</reference>